<dbReference type="PANTHER" id="PTHR34203">
    <property type="entry name" value="METHYLTRANSFERASE, FKBM FAMILY PROTEIN"/>
    <property type="match status" value="1"/>
</dbReference>
<dbReference type="GO" id="GO:0032259">
    <property type="term" value="P:methylation"/>
    <property type="evidence" value="ECO:0007669"/>
    <property type="project" value="UniProtKB-KW"/>
</dbReference>
<dbReference type="PANTHER" id="PTHR34203:SF15">
    <property type="entry name" value="SLL1173 PROTEIN"/>
    <property type="match status" value="1"/>
</dbReference>
<organism evidence="2">
    <name type="scientific">Synechococcus elongatus PCC 11802</name>
    <dbReference type="NCBI Taxonomy" id="2283154"/>
    <lineage>
        <taxon>Bacteria</taxon>
        <taxon>Bacillati</taxon>
        <taxon>Cyanobacteriota</taxon>
        <taxon>Cyanophyceae</taxon>
        <taxon>Synechococcales</taxon>
        <taxon>Synechococcaceae</taxon>
        <taxon>Synechococcus</taxon>
    </lineage>
</organism>
<keyword evidence="2" id="KW-0489">Methyltransferase</keyword>
<sequence>MVPLRYLWLVTCLKLRLQWACYATFANVRFHVRPEHYQLRAIFKQQAIQPVLAKLINLCDAETLFLDIGANIGLFSLLISAKTGARALTFEPVRSTFHALVQNCACNPHLPIAPLNTALGASPCIVEITAIPGSGVNQIAAVAERPDEPRQSVPQLTLDQLKVADLLGTQQKLVVKIDVERYELEVLAGAKDLLALKVPMVLCIEVPRSQQDQVSDFLGTHFHPIQPMPDTSFPINPDSDSDDLFYANDAWLQKL</sequence>
<feature type="domain" description="Methyltransferase FkbM" evidence="1">
    <location>
        <begin position="67"/>
        <end position="210"/>
    </location>
</feature>
<protein>
    <submittedName>
        <fullName evidence="2">FkbM family methyltransferase</fullName>
    </submittedName>
</protein>
<dbReference type="RefSeq" id="WP_208678371.1">
    <property type="nucleotide sequence ID" value="NZ_CP034671.2"/>
</dbReference>
<keyword evidence="2" id="KW-0808">Transferase</keyword>
<dbReference type="SUPFAM" id="SSF53335">
    <property type="entry name" value="S-adenosyl-L-methionine-dependent methyltransferases"/>
    <property type="match status" value="1"/>
</dbReference>
<dbReference type="NCBIfam" id="TIGR01444">
    <property type="entry name" value="fkbM_fam"/>
    <property type="match status" value="1"/>
</dbReference>
<evidence type="ECO:0000259" key="1">
    <source>
        <dbReference type="Pfam" id="PF05050"/>
    </source>
</evidence>
<gene>
    <name evidence="2" type="ORF">EKO22_10410</name>
</gene>
<name>A0AAT9JVV4_SYNEL</name>
<evidence type="ECO:0000313" key="2">
    <source>
        <dbReference type="EMBL" id="QFZ92690.2"/>
    </source>
</evidence>
<dbReference type="EMBL" id="CP034671">
    <property type="protein sequence ID" value="QFZ92690.2"/>
    <property type="molecule type" value="Genomic_DNA"/>
</dbReference>
<dbReference type="InterPro" id="IPR029063">
    <property type="entry name" value="SAM-dependent_MTases_sf"/>
</dbReference>
<dbReference type="AlphaFoldDB" id="A0AAT9JVV4"/>
<dbReference type="InterPro" id="IPR052514">
    <property type="entry name" value="SAM-dependent_MTase"/>
</dbReference>
<reference evidence="2" key="1">
    <citation type="submission" date="2024-01" db="EMBL/GenBank/DDBJ databases">
        <title>Synechococcus elongatus PCC 11802, a close yet different native of Synechococcus elongatus PCC 11801.</title>
        <authorList>
            <person name="Jaiswal D."/>
            <person name="Sengupta A."/>
            <person name="Sengupta S."/>
            <person name="Pakrasi H.B."/>
            <person name="Wangikar P."/>
        </authorList>
    </citation>
    <scope>NUCLEOTIDE SEQUENCE</scope>
    <source>
        <strain evidence="2">PCC 11802</strain>
    </source>
</reference>
<dbReference type="InterPro" id="IPR006342">
    <property type="entry name" value="FkbM_mtfrase"/>
</dbReference>
<accession>A0AAT9JVV4</accession>
<dbReference type="Pfam" id="PF05050">
    <property type="entry name" value="Methyltransf_21"/>
    <property type="match status" value="1"/>
</dbReference>
<dbReference type="Gene3D" id="3.40.50.150">
    <property type="entry name" value="Vaccinia Virus protein VP39"/>
    <property type="match status" value="1"/>
</dbReference>
<proteinExistence type="predicted"/>
<dbReference type="GO" id="GO:0008168">
    <property type="term" value="F:methyltransferase activity"/>
    <property type="evidence" value="ECO:0007669"/>
    <property type="project" value="UniProtKB-KW"/>
</dbReference>